<reference evidence="2" key="1">
    <citation type="submission" date="2021-02" db="EMBL/GenBank/DDBJ databases">
        <authorList>
            <person name="Nowell W R."/>
        </authorList>
    </citation>
    <scope>NUCLEOTIDE SEQUENCE</scope>
</reference>
<feature type="transmembrane region" description="Helical" evidence="1">
    <location>
        <begin position="297"/>
        <end position="315"/>
    </location>
</feature>
<sequence length="631" mass="72634">MHTLKTYFLNLNFFQSSNSINQPEEHEHRSNIIATRVYIIIYGINLSTLILSLWLSPKISQVILQYPTQNQFQTLPIDTQCPCSRISLSYGQFVSIQTRFHQVCSSDFVSNRWIKAIFYDSDSTYFHQADFRTIGSAQFRALSSLCDLTETNIRQSIASFNMRSIISPYVLSQSAIQLEVQTSIEQLRLTTSDTFVKQLDFVRKMIIGNQLLSALETNIVPLYLQVFNKSLQLGHYIIYNISNDSYCDCQINVNCRVPSVMDTLKTYFLNLNFFQSSNPINQPEEHERRSNIIATRVYIIIYGITFSTLILSLWLNPKISQVIFQYPTQNQFQTLPVDTQCPCSRISLSYGQFVSIQTRFHQVCSSDFISNRWIKAIFYDSDPTYFHQADFRAIGSAQFRALSSLCDLTKTSIRQSLASFNMKSIISPYVLSQSAIQLEVQISIEQFRLTTSDTFVKQLDFVQKMIIGNQLLSALETNIVPLYLQVFNKSLQLGHYMMYNISNDSYCDCQINVNCQVPSGIFKEFEQSFTSIVFLNTRLMLMKIDGFSAGCMPLDSILQSTLQCFYNQTCLNTLLSFLSTNESFIAMNISKYSRFKPNSTVQEIVNELMVEEWLTNISYEKYYAQCAPVQC</sequence>
<dbReference type="EMBL" id="CAJNOT010005629">
    <property type="protein sequence ID" value="CAF1470814.1"/>
    <property type="molecule type" value="Genomic_DNA"/>
</dbReference>
<accession>A0A815R0B7</accession>
<evidence type="ECO:0000313" key="3">
    <source>
        <dbReference type="Proteomes" id="UP000663864"/>
    </source>
</evidence>
<evidence type="ECO:0000256" key="1">
    <source>
        <dbReference type="SAM" id="Phobius"/>
    </source>
</evidence>
<keyword evidence="1" id="KW-1133">Transmembrane helix</keyword>
<feature type="transmembrane region" description="Helical" evidence="1">
    <location>
        <begin position="37"/>
        <end position="55"/>
    </location>
</feature>
<dbReference type="Proteomes" id="UP000663864">
    <property type="component" value="Unassembled WGS sequence"/>
</dbReference>
<feature type="non-terminal residue" evidence="2">
    <location>
        <position position="1"/>
    </location>
</feature>
<keyword evidence="1" id="KW-0472">Membrane</keyword>
<dbReference type="AlphaFoldDB" id="A0A815R0B7"/>
<evidence type="ECO:0008006" key="4">
    <source>
        <dbReference type="Google" id="ProtNLM"/>
    </source>
</evidence>
<keyword evidence="1" id="KW-0812">Transmembrane</keyword>
<organism evidence="2 3">
    <name type="scientific">Rotaria sordida</name>
    <dbReference type="NCBI Taxonomy" id="392033"/>
    <lineage>
        <taxon>Eukaryota</taxon>
        <taxon>Metazoa</taxon>
        <taxon>Spiralia</taxon>
        <taxon>Gnathifera</taxon>
        <taxon>Rotifera</taxon>
        <taxon>Eurotatoria</taxon>
        <taxon>Bdelloidea</taxon>
        <taxon>Philodinida</taxon>
        <taxon>Philodinidae</taxon>
        <taxon>Rotaria</taxon>
    </lineage>
</organism>
<comment type="caution">
    <text evidence="2">The sequence shown here is derived from an EMBL/GenBank/DDBJ whole genome shotgun (WGS) entry which is preliminary data.</text>
</comment>
<gene>
    <name evidence="2" type="ORF">ZHD862_LOCUS36123</name>
</gene>
<name>A0A815R0B7_9BILA</name>
<evidence type="ECO:0000313" key="2">
    <source>
        <dbReference type="EMBL" id="CAF1470814.1"/>
    </source>
</evidence>
<proteinExistence type="predicted"/>
<protein>
    <recommendedName>
        <fullName evidence="4">Transmembrane protein</fullName>
    </recommendedName>
</protein>